<evidence type="ECO:0000256" key="7">
    <source>
        <dbReference type="ARBA" id="ARBA00022833"/>
    </source>
</evidence>
<dbReference type="SMART" id="SM00228">
    <property type="entry name" value="PDZ"/>
    <property type="match status" value="1"/>
</dbReference>
<evidence type="ECO:0000313" key="13">
    <source>
        <dbReference type="EMBL" id="WNZ22447.1"/>
    </source>
</evidence>
<name>A0AA96W9V0_9CYAN</name>
<evidence type="ECO:0000256" key="11">
    <source>
        <dbReference type="RuleBase" id="RU362031"/>
    </source>
</evidence>
<evidence type="ECO:0000256" key="5">
    <source>
        <dbReference type="ARBA" id="ARBA00022692"/>
    </source>
</evidence>
<dbReference type="CDD" id="cd06163">
    <property type="entry name" value="S2P-M50_PDZ_RseP-like"/>
    <property type="match status" value="1"/>
</dbReference>
<keyword evidence="7 11" id="KW-0862">Zinc</keyword>
<dbReference type="GO" id="GO:0046872">
    <property type="term" value="F:metal ion binding"/>
    <property type="evidence" value="ECO:0007669"/>
    <property type="project" value="UniProtKB-KW"/>
</dbReference>
<keyword evidence="11" id="KW-0479">Metal-binding</keyword>
<keyword evidence="5 11" id="KW-0812">Transmembrane</keyword>
<proteinExistence type="inferred from homology"/>
<keyword evidence="6 11" id="KW-0378">Hydrolase</keyword>
<dbReference type="GO" id="GO:0016020">
    <property type="term" value="C:membrane"/>
    <property type="evidence" value="ECO:0007669"/>
    <property type="project" value="UniProtKB-SubCell"/>
</dbReference>
<evidence type="ECO:0000256" key="6">
    <source>
        <dbReference type="ARBA" id="ARBA00022801"/>
    </source>
</evidence>
<evidence type="ECO:0000256" key="2">
    <source>
        <dbReference type="ARBA" id="ARBA00004141"/>
    </source>
</evidence>
<dbReference type="GO" id="GO:0006508">
    <property type="term" value="P:proteolysis"/>
    <property type="evidence" value="ECO:0007669"/>
    <property type="project" value="UniProtKB-KW"/>
</dbReference>
<dbReference type="InterPro" id="IPR041489">
    <property type="entry name" value="PDZ_6"/>
</dbReference>
<dbReference type="SUPFAM" id="SSF50156">
    <property type="entry name" value="PDZ domain-like"/>
    <property type="match status" value="1"/>
</dbReference>
<evidence type="ECO:0000256" key="9">
    <source>
        <dbReference type="ARBA" id="ARBA00023049"/>
    </source>
</evidence>
<dbReference type="InterPro" id="IPR008915">
    <property type="entry name" value="Peptidase_M50"/>
</dbReference>
<feature type="transmembrane region" description="Helical" evidence="11">
    <location>
        <begin position="336"/>
        <end position="353"/>
    </location>
</feature>
<dbReference type="AlphaFoldDB" id="A0AA96W9V0"/>
<accession>A0AA96W9V0</accession>
<feature type="transmembrane region" description="Helical" evidence="11">
    <location>
        <begin position="95"/>
        <end position="115"/>
    </location>
</feature>
<dbReference type="Gene3D" id="2.30.42.10">
    <property type="match status" value="1"/>
</dbReference>
<organism evidence="13">
    <name type="scientific">Leptolyngbya sp. NK1-12</name>
    <dbReference type="NCBI Taxonomy" id="2547451"/>
    <lineage>
        <taxon>Bacteria</taxon>
        <taxon>Bacillati</taxon>
        <taxon>Cyanobacteriota</taxon>
        <taxon>Cyanophyceae</taxon>
        <taxon>Leptolyngbyales</taxon>
        <taxon>Leptolyngbyaceae</taxon>
        <taxon>Leptolyngbya group</taxon>
        <taxon>Leptolyngbya</taxon>
    </lineage>
</organism>
<evidence type="ECO:0000256" key="1">
    <source>
        <dbReference type="ARBA" id="ARBA00001947"/>
    </source>
</evidence>
<dbReference type="PANTHER" id="PTHR42837:SF2">
    <property type="entry name" value="MEMBRANE METALLOPROTEASE ARASP2, CHLOROPLASTIC-RELATED"/>
    <property type="match status" value="1"/>
</dbReference>
<evidence type="ECO:0000256" key="10">
    <source>
        <dbReference type="ARBA" id="ARBA00023136"/>
    </source>
</evidence>
<feature type="domain" description="PDZ" evidence="12">
    <location>
        <begin position="115"/>
        <end position="193"/>
    </location>
</feature>
<dbReference type="CDD" id="cd23081">
    <property type="entry name" value="cpPDZ_EcRseP-like"/>
    <property type="match status" value="1"/>
</dbReference>
<evidence type="ECO:0000256" key="4">
    <source>
        <dbReference type="ARBA" id="ARBA00022670"/>
    </source>
</evidence>
<comment type="cofactor">
    <cofactor evidence="1 11">
        <name>Zn(2+)</name>
        <dbReference type="ChEBI" id="CHEBI:29105"/>
    </cofactor>
</comment>
<dbReference type="InterPro" id="IPR036034">
    <property type="entry name" value="PDZ_sf"/>
</dbReference>
<reference evidence="13" key="1">
    <citation type="submission" date="2020-05" db="EMBL/GenBank/DDBJ databases">
        <authorList>
            <person name="Zhu T."/>
            <person name="Keshari N."/>
            <person name="Lu X."/>
        </authorList>
    </citation>
    <scope>NUCLEOTIDE SEQUENCE</scope>
    <source>
        <strain evidence="13">NK1-12</strain>
    </source>
</reference>
<keyword evidence="10 11" id="KW-0472">Membrane</keyword>
<dbReference type="PANTHER" id="PTHR42837">
    <property type="entry name" value="REGULATOR OF SIGMA-E PROTEASE RSEP"/>
    <property type="match status" value="1"/>
</dbReference>
<sequence length="367" mass="39642">MSLFWTLATIAVLALLIVVHELGHFLAARLQGIHVNRFSIGFGPILWKYQGPETEYAIRAFPLGGFVGFPDDDPDSEIPPNDPNLLRNRPVLDRAIVISAGVIANLIFAYFVFVAQYSVIGVPEKFDFQPGVIVPEVTSQESPAALAGIKSGDIILAADGQELGASEQAIRTLMDVIRDNPNDPVDLKVQRGERQLQVSVTPKVGDDGVARIGVQLAPNGSITAYRRPNGFFEVLGLAAEQFQSMFVTTVNGFWSLFTDFPSVASKVAGPVKIVEQGAGLASSNANTLFPFTAIISINLAIINILPLPALDGGQLAFLLVEGLRGKPIPTRIQENVMQTGLVLLLGLGIFLIVRDTAQLEVFQRLFQ</sequence>
<dbReference type="EMBL" id="CP053586">
    <property type="protein sequence ID" value="WNZ22447.1"/>
    <property type="molecule type" value="Genomic_DNA"/>
</dbReference>
<comment type="similarity">
    <text evidence="3 11">Belongs to the peptidase M50B family.</text>
</comment>
<comment type="subcellular location">
    <subcellularLocation>
        <location evidence="2">Membrane</location>
        <topology evidence="2">Multi-pass membrane protein</topology>
    </subcellularLocation>
</comment>
<dbReference type="GO" id="GO:0004222">
    <property type="term" value="F:metalloendopeptidase activity"/>
    <property type="evidence" value="ECO:0007669"/>
    <property type="project" value="InterPro"/>
</dbReference>
<keyword evidence="8 11" id="KW-1133">Transmembrane helix</keyword>
<dbReference type="InterPro" id="IPR001478">
    <property type="entry name" value="PDZ"/>
</dbReference>
<gene>
    <name evidence="13" type="primary">rseP</name>
    <name evidence="13" type="ORF">HJG54_05940</name>
</gene>
<evidence type="ECO:0000256" key="3">
    <source>
        <dbReference type="ARBA" id="ARBA00007931"/>
    </source>
</evidence>
<dbReference type="InterPro" id="IPR004387">
    <property type="entry name" value="Pept_M50_Zn"/>
</dbReference>
<dbReference type="EC" id="3.4.24.-" evidence="11"/>
<evidence type="ECO:0000259" key="12">
    <source>
        <dbReference type="SMART" id="SM00228"/>
    </source>
</evidence>
<keyword evidence="4" id="KW-0645">Protease</keyword>
<keyword evidence="9 11" id="KW-0482">Metalloprotease</keyword>
<dbReference type="RefSeq" id="WP_316433894.1">
    <property type="nucleotide sequence ID" value="NZ_CP053586.1"/>
</dbReference>
<evidence type="ECO:0000256" key="8">
    <source>
        <dbReference type="ARBA" id="ARBA00022989"/>
    </source>
</evidence>
<protein>
    <recommendedName>
        <fullName evidence="11">Zinc metalloprotease</fullName>
        <ecNumber evidence="11">3.4.24.-</ecNumber>
    </recommendedName>
</protein>
<dbReference type="NCBIfam" id="TIGR00054">
    <property type="entry name" value="RIP metalloprotease RseP"/>
    <property type="match status" value="2"/>
</dbReference>
<dbReference type="Pfam" id="PF17820">
    <property type="entry name" value="PDZ_6"/>
    <property type="match status" value="1"/>
</dbReference>
<dbReference type="Pfam" id="PF02163">
    <property type="entry name" value="Peptidase_M50"/>
    <property type="match status" value="1"/>
</dbReference>